<evidence type="ECO:0000313" key="4">
    <source>
        <dbReference type="Proteomes" id="UP000663866"/>
    </source>
</evidence>
<keyword evidence="4" id="KW-1185">Reference proteome</keyword>
<dbReference type="Proteomes" id="UP000663842">
    <property type="component" value="Unassembled WGS sequence"/>
</dbReference>
<dbReference type="EMBL" id="CAJOBF010000457">
    <property type="protein sequence ID" value="CAF3820572.1"/>
    <property type="molecule type" value="Genomic_DNA"/>
</dbReference>
<dbReference type="Proteomes" id="UP000663866">
    <property type="component" value="Unassembled WGS sequence"/>
</dbReference>
<evidence type="ECO:0000313" key="3">
    <source>
        <dbReference type="Proteomes" id="UP000663842"/>
    </source>
</evidence>
<protein>
    <submittedName>
        <fullName evidence="2">Uncharacterized protein</fullName>
    </submittedName>
</protein>
<dbReference type="AlphaFoldDB" id="A0A819CGX0"/>
<comment type="caution">
    <text evidence="2">The sequence shown here is derived from an EMBL/GenBank/DDBJ whole genome shotgun (WGS) entry which is preliminary data.</text>
</comment>
<evidence type="ECO:0000313" key="1">
    <source>
        <dbReference type="EMBL" id="CAF3752554.1"/>
    </source>
</evidence>
<dbReference type="EMBL" id="CAJOBG010000079">
    <property type="protein sequence ID" value="CAF3752554.1"/>
    <property type="molecule type" value="Genomic_DNA"/>
</dbReference>
<proteinExistence type="predicted"/>
<accession>A0A819CGX0</accession>
<reference evidence="2" key="1">
    <citation type="submission" date="2021-02" db="EMBL/GenBank/DDBJ databases">
        <authorList>
            <person name="Nowell W R."/>
        </authorList>
    </citation>
    <scope>NUCLEOTIDE SEQUENCE</scope>
</reference>
<organism evidence="2 3">
    <name type="scientific">Rotaria magnacalcarata</name>
    <dbReference type="NCBI Taxonomy" id="392030"/>
    <lineage>
        <taxon>Eukaryota</taxon>
        <taxon>Metazoa</taxon>
        <taxon>Spiralia</taxon>
        <taxon>Gnathifera</taxon>
        <taxon>Rotifera</taxon>
        <taxon>Eurotatoria</taxon>
        <taxon>Bdelloidea</taxon>
        <taxon>Philodinida</taxon>
        <taxon>Philodinidae</taxon>
        <taxon>Rotaria</taxon>
    </lineage>
</organism>
<gene>
    <name evidence="1" type="ORF">OVN521_LOCUS1217</name>
    <name evidence="2" type="ORF">UXM345_LOCUS5961</name>
</gene>
<evidence type="ECO:0000313" key="2">
    <source>
        <dbReference type="EMBL" id="CAF3820572.1"/>
    </source>
</evidence>
<sequence length="391" mass="45508">MLIPFKINATHLQILKTQATLAGIERDDGTFQTNLLQALQKNKVIQDKLTECQHLYYIQLLKELQNYNLKEKYNRELLYSWKKEIYIRKLKKSLEEYECKCFGIRDDYYRSQLKNLDSVITGEQTLVIPPSEEKRRLNIHEKYDQFLKKNPIQLSSSPVRVSKTANVSLDQNKINTYEEKDDKHDNNIKEVDHTYSLEQTWKHIHAQSARAPRGKLNNSLPAIHRSLTMTAIQRNRTSAKTTIPSRVSIISNSPGMKTSRSINSLSGEKVQQSPQLSAQFKQNHSELSDSVEPLIINTQSLGKYTRNDLVDMRSVRRPRKNASDLNLIFETRKRIYQINRRALDYETYQRMTGLQKTIQYIGTKRIDLINDKTNLLVSVDENSPNPSDDKH</sequence>
<name>A0A819CGX0_9BILA</name>